<reference evidence="7 8" key="1">
    <citation type="submission" date="2018-06" db="EMBL/GenBank/DDBJ databases">
        <title>Genomic Encyclopedia of Type Strains, Phase IV (KMG-IV): sequencing the most valuable type-strain genomes for metagenomic binning, comparative biology and taxonomic classification.</title>
        <authorList>
            <person name="Goeker M."/>
        </authorList>
    </citation>
    <scope>NUCLEOTIDE SEQUENCE [LARGE SCALE GENOMIC DNA]</scope>
    <source>
        <strain evidence="7 8">DSM 25532</strain>
    </source>
</reference>
<evidence type="ECO:0000256" key="3">
    <source>
        <dbReference type="ARBA" id="ARBA00023004"/>
    </source>
</evidence>
<dbReference type="Pfam" id="PF07627">
    <property type="entry name" value="PSCyt3"/>
    <property type="match status" value="1"/>
</dbReference>
<dbReference type="InterPro" id="IPR013042">
    <property type="entry name" value="DUF1592"/>
</dbReference>
<proteinExistence type="predicted"/>
<evidence type="ECO:0000256" key="1">
    <source>
        <dbReference type="ARBA" id="ARBA00022617"/>
    </source>
</evidence>
<dbReference type="InterPro" id="IPR009056">
    <property type="entry name" value="Cyt_c-like_dom"/>
</dbReference>
<accession>A0A366HG56</accession>
<feature type="chain" id="PRO_5016745748" evidence="5">
    <location>
        <begin position="24"/>
        <end position="781"/>
    </location>
</feature>
<keyword evidence="8" id="KW-1185">Reference proteome</keyword>
<keyword evidence="5" id="KW-0732">Signal</keyword>
<dbReference type="InterPro" id="IPR013036">
    <property type="entry name" value="DUF1587"/>
</dbReference>
<dbReference type="InterPro" id="IPR013043">
    <property type="entry name" value="DUF1595"/>
</dbReference>
<dbReference type="EMBL" id="QNRR01000007">
    <property type="protein sequence ID" value="RBP41191.1"/>
    <property type="molecule type" value="Genomic_DNA"/>
</dbReference>
<dbReference type="GO" id="GO:0009055">
    <property type="term" value="F:electron transfer activity"/>
    <property type="evidence" value="ECO:0007669"/>
    <property type="project" value="InterPro"/>
</dbReference>
<dbReference type="Pfam" id="PF07635">
    <property type="entry name" value="PSCyt1"/>
    <property type="match status" value="1"/>
</dbReference>
<evidence type="ECO:0000313" key="7">
    <source>
        <dbReference type="EMBL" id="RBP41191.1"/>
    </source>
</evidence>
<keyword evidence="2 4" id="KW-0479">Metal-binding</keyword>
<dbReference type="InterPro" id="IPR011478">
    <property type="entry name" value="DUF1585"/>
</dbReference>
<dbReference type="InterPro" id="IPR011429">
    <property type="entry name" value="Cyt_c_Planctomycete-type"/>
</dbReference>
<dbReference type="InterPro" id="IPR036909">
    <property type="entry name" value="Cyt_c-like_dom_sf"/>
</dbReference>
<sequence length="781" mass="86866">MVKSMPLGISLSAVLLSAATAPANPTDEFRKGATRFFEQHCMECHDADVAKGGLNLEKLQPSMAGKEQTDLWTAVFDRVKAGEMPPAKQPRPAAAELEQFLSSVSPRLSQADKARREVVQRRLNRIEYENTICDLLAVNVEVKDLLPADQQAGGFDNNGEALALSAEQMQGYLDAARVAVKAAIFTTPRPETKTVTVDSLKEVQRYIDTGDYGFVDGRIISYTTTDTDYSKISTREYRTPVAGRYRYRFQAAAHNTQDTQYFSINASNFAGVAAYSKMIGYYEVGPEPKMFEIETYLEPKYALQFFPQGFPGYVKKVPGMPYRGVGFGKVEITGPIIDQWPPESHTRLLGEIDVNKGTLQDAEMVLRRFMPRAYRRPVQETEAQRYVTLVSKQLDAGRPFLESLQGGLVAVLCSPGFIYLNEVKVPDAVRVSDLELASRLSYFLWSSQPDATLLEVAAKGGLKDRAQLEAQVERMLKDPKAESFVKNFTGQWLKLRQINETVPDERLYRKFNEILRISMVWETEGFFRHLLTKNLSIANFLDSDFALLNQRLVEHYGIDAKEVQGLELRPVALPKDSVRGGVLTQAAVLKVTANGTTTSPVMRGVWVLENILGQHVPPPPPNTAGIEPDIRGAETVREQLDKHRNVESCSACHKKIDPPGFALESFDPIGDYRANYARWVVHNEEKGYGSVKEGAPVDASGNLASGEKFADIREFKKLLMNQQEAFSHCLTEKLMTYATGRGMGFSDREALHAIVKQAASKGNGLRTLVHEIAASDLFAAP</sequence>
<dbReference type="PROSITE" id="PS51007">
    <property type="entry name" value="CYTC"/>
    <property type="match status" value="1"/>
</dbReference>
<dbReference type="Pfam" id="PF07631">
    <property type="entry name" value="PSD4"/>
    <property type="match status" value="1"/>
</dbReference>
<gene>
    <name evidence="7" type="ORF">DES53_10720</name>
</gene>
<protein>
    <submittedName>
        <fullName evidence="7">Cytochrome c</fullName>
    </submittedName>
</protein>
<dbReference type="Pfam" id="PF07637">
    <property type="entry name" value="PSD5"/>
    <property type="match status" value="1"/>
</dbReference>
<keyword evidence="3 4" id="KW-0408">Iron</keyword>
<name>A0A366HG56_9BACT</name>
<evidence type="ECO:0000256" key="4">
    <source>
        <dbReference type="PROSITE-ProRule" id="PRU00433"/>
    </source>
</evidence>
<evidence type="ECO:0000313" key="8">
    <source>
        <dbReference type="Proteomes" id="UP000253426"/>
    </source>
</evidence>
<dbReference type="Pfam" id="PF07626">
    <property type="entry name" value="PSD3"/>
    <property type="match status" value="1"/>
</dbReference>
<dbReference type="GO" id="GO:0020037">
    <property type="term" value="F:heme binding"/>
    <property type="evidence" value="ECO:0007669"/>
    <property type="project" value="InterPro"/>
</dbReference>
<evidence type="ECO:0000259" key="6">
    <source>
        <dbReference type="PROSITE" id="PS51007"/>
    </source>
</evidence>
<dbReference type="Proteomes" id="UP000253426">
    <property type="component" value="Unassembled WGS sequence"/>
</dbReference>
<feature type="signal peptide" evidence="5">
    <location>
        <begin position="1"/>
        <end position="23"/>
    </location>
</feature>
<keyword evidence="1 4" id="KW-0349">Heme</keyword>
<dbReference type="InterPro" id="IPR013039">
    <property type="entry name" value="DUF1588"/>
</dbReference>
<dbReference type="GO" id="GO:0046872">
    <property type="term" value="F:metal ion binding"/>
    <property type="evidence" value="ECO:0007669"/>
    <property type="project" value="UniProtKB-KW"/>
</dbReference>
<comment type="caution">
    <text evidence="7">The sequence shown here is derived from an EMBL/GenBank/DDBJ whole genome shotgun (WGS) entry which is preliminary data.</text>
</comment>
<dbReference type="AlphaFoldDB" id="A0A366HG56"/>
<dbReference type="Pfam" id="PF07624">
    <property type="entry name" value="PSD2"/>
    <property type="match status" value="1"/>
</dbReference>
<evidence type="ECO:0000256" key="5">
    <source>
        <dbReference type="SAM" id="SignalP"/>
    </source>
</evidence>
<evidence type="ECO:0000256" key="2">
    <source>
        <dbReference type="ARBA" id="ARBA00022723"/>
    </source>
</evidence>
<feature type="domain" description="Cytochrome c" evidence="6">
    <location>
        <begin position="27"/>
        <end position="108"/>
    </location>
</feature>
<organism evidence="7 8">
    <name type="scientific">Roseimicrobium gellanilyticum</name>
    <dbReference type="NCBI Taxonomy" id="748857"/>
    <lineage>
        <taxon>Bacteria</taxon>
        <taxon>Pseudomonadati</taxon>
        <taxon>Verrucomicrobiota</taxon>
        <taxon>Verrucomicrobiia</taxon>
        <taxon>Verrucomicrobiales</taxon>
        <taxon>Verrucomicrobiaceae</taxon>
        <taxon>Roseimicrobium</taxon>
    </lineage>
</organism>
<dbReference type="SUPFAM" id="SSF46626">
    <property type="entry name" value="Cytochrome c"/>
    <property type="match status" value="1"/>
</dbReference>